<dbReference type="EMBL" id="AJIL01000035">
    <property type="protein sequence ID" value="KNF00636.1"/>
    <property type="molecule type" value="Genomic_DNA"/>
</dbReference>
<evidence type="ECO:0000313" key="3">
    <source>
        <dbReference type="Proteomes" id="UP000054564"/>
    </source>
</evidence>
<evidence type="ECO:0000313" key="2">
    <source>
        <dbReference type="EMBL" id="KNF00636.1"/>
    </source>
</evidence>
<feature type="region of interest" description="Disordered" evidence="1">
    <location>
        <begin position="43"/>
        <end position="156"/>
    </location>
</feature>
<sequence length="635" mass="72643">MDAQQFAELIESFREMKTVVQRQQVQIESRDLELSQMRIEMEELKTQRSTKNSLKSMPLNGKISNQPQSEPARTSKHGSQKKQPTSVNKPVHQTPPKQPNAQGSSSGSKSRATPSATKPPPVPPQKKTQAPSSNKPGQVPPKKAATPPAPADNKQQGLHQMLTEDYPPNFRTTKAIYFSFFHTEALYTHIRLLWGLIERRDVPTAPLQENLDRFNSHFTSAQQVLSVSGDHSSPNLIVANQVQIMKAAKGGKVHVNKKVDKIDQFSMEYMQGALSKLGLSVWRPDLAHKLDSLYNIACRMAALSTFRQLGATPAYSQLNINKVYVNDIPLLAKAYNHYVHFYMLNRYMDELKTEGHFALVEKKKEIQHNRNNLRKARYTFAVNNQYPEQYCEILERISAHSDDEKEEGNKFYTIKTLPYRSKNANKFFRRLDIDMMASEAVSSTGDKRKIPNSNAVAFLPDASQSPLPKRLRKARYTFAVNNQYPEQYCEILKRISAHSDDEKEEGNKFYTIKTLPYCSKNANKFFRRLDIDMMASEAVSSTGVNRRTRLLPRQPQPTMYPRPPHKFPIDFYDISWYHNLPEQDKRKIPNSNAVAFLPDASQSLLPKRVPDEKLCSQRFNSKYLAMLVAPYIQCD</sequence>
<proteinExistence type="predicted"/>
<name>A0A0L0VN02_9BASI</name>
<feature type="compositionally biased region" description="Polar residues" evidence="1">
    <location>
        <begin position="62"/>
        <end position="72"/>
    </location>
</feature>
<dbReference type="Proteomes" id="UP000054564">
    <property type="component" value="Unassembled WGS sequence"/>
</dbReference>
<keyword evidence="3" id="KW-1185">Reference proteome</keyword>
<feature type="compositionally biased region" description="Polar residues" evidence="1">
    <location>
        <begin position="99"/>
        <end position="111"/>
    </location>
</feature>
<dbReference type="AlphaFoldDB" id="A0A0L0VN02"/>
<accession>A0A0L0VN02</accession>
<evidence type="ECO:0000256" key="1">
    <source>
        <dbReference type="SAM" id="MobiDB-lite"/>
    </source>
</evidence>
<reference evidence="3" key="1">
    <citation type="submission" date="2014-03" db="EMBL/GenBank/DDBJ databases">
        <title>The Genome Sequence of Puccinia striiformis f. sp. tritici PST-78.</title>
        <authorList>
            <consortium name="The Broad Institute Genome Sequencing Platform"/>
            <person name="Cuomo C."/>
            <person name="Hulbert S."/>
            <person name="Chen X."/>
            <person name="Walker B."/>
            <person name="Young S.K."/>
            <person name="Zeng Q."/>
            <person name="Gargeya S."/>
            <person name="Fitzgerald M."/>
            <person name="Haas B."/>
            <person name="Abouelleil A."/>
            <person name="Alvarado L."/>
            <person name="Arachchi H.M."/>
            <person name="Berlin A.M."/>
            <person name="Chapman S.B."/>
            <person name="Goldberg J."/>
            <person name="Griggs A."/>
            <person name="Gujja S."/>
            <person name="Hansen M."/>
            <person name="Howarth C."/>
            <person name="Imamovic A."/>
            <person name="Larimer J."/>
            <person name="McCowan C."/>
            <person name="Montmayeur A."/>
            <person name="Murphy C."/>
            <person name="Neiman D."/>
            <person name="Pearson M."/>
            <person name="Priest M."/>
            <person name="Roberts A."/>
            <person name="Saif S."/>
            <person name="Shea T."/>
            <person name="Sisk P."/>
            <person name="Sykes S."/>
            <person name="Wortman J."/>
            <person name="Nusbaum C."/>
            <person name="Birren B."/>
        </authorList>
    </citation>
    <scope>NUCLEOTIDE SEQUENCE [LARGE SCALE GENOMIC DNA]</scope>
    <source>
        <strain evidence="3">race PST-78</strain>
    </source>
</reference>
<comment type="caution">
    <text evidence="2">The sequence shown here is derived from an EMBL/GenBank/DDBJ whole genome shotgun (WGS) entry which is preliminary data.</text>
</comment>
<protein>
    <submittedName>
        <fullName evidence="2">Uncharacterized protein</fullName>
    </submittedName>
</protein>
<feature type="non-terminal residue" evidence="2">
    <location>
        <position position="635"/>
    </location>
</feature>
<gene>
    <name evidence="2" type="ORF">PSTG_06049</name>
</gene>
<organism evidence="2 3">
    <name type="scientific">Puccinia striiformis f. sp. tritici PST-78</name>
    <dbReference type="NCBI Taxonomy" id="1165861"/>
    <lineage>
        <taxon>Eukaryota</taxon>
        <taxon>Fungi</taxon>
        <taxon>Dikarya</taxon>
        <taxon>Basidiomycota</taxon>
        <taxon>Pucciniomycotina</taxon>
        <taxon>Pucciniomycetes</taxon>
        <taxon>Pucciniales</taxon>
        <taxon>Pucciniaceae</taxon>
        <taxon>Puccinia</taxon>
    </lineage>
</organism>